<evidence type="ECO:0000256" key="5">
    <source>
        <dbReference type="ARBA" id="ARBA00023136"/>
    </source>
</evidence>
<evidence type="ECO:0000256" key="2">
    <source>
        <dbReference type="ARBA" id="ARBA00022692"/>
    </source>
</evidence>
<dbReference type="InterPro" id="IPR046964">
    <property type="entry name" value="RTN1-4"/>
</dbReference>
<gene>
    <name evidence="9" type="ORF">PSYICH_LOCUS14001</name>
</gene>
<proteinExistence type="predicted"/>
<dbReference type="EMBL" id="OV651820">
    <property type="protein sequence ID" value="CAH1114338.1"/>
    <property type="molecule type" value="Genomic_DNA"/>
</dbReference>
<evidence type="ECO:0000256" key="3">
    <source>
        <dbReference type="ARBA" id="ARBA00022824"/>
    </source>
</evidence>
<keyword evidence="5 6" id="KW-0472">Membrane</keyword>
<evidence type="ECO:0000256" key="1">
    <source>
        <dbReference type="ARBA" id="ARBA00004477"/>
    </source>
</evidence>
<dbReference type="Proteomes" id="UP001153636">
    <property type="component" value="Chromosome 8"/>
</dbReference>
<reference evidence="9" key="1">
    <citation type="submission" date="2022-01" db="EMBL/GenBank/DDBJ databases">
        <authorList>
            <person name="King R."/>
        </authorList>
    </citation>
    <scope>NUCLEOTIDE SEQUENCE</scope>
</reference>
<comment type="subcellular location">
    <subcellularLocation>
        <location evidence="1 6">Endoplasmic reticulum membrane</location>
        <topology evidence="1 6">Multi-pass membrane protein</topology>
    </subcellularLocation>
</comment>
<dbReference type="PANTHER" id="PTHR45799">
    <property type="entry name" value="RETICULON-LIKE PROTEIN"/>
    <property type="match status" value="1"/>
</dbReference>
<keyword evidence="3 6" id="KW-0256">Endoplasmic reticulum</keyword>
<dbReference type="PROSITE" id="PS50845">
    <property type="entry name" value="RETICULON"/>
    <property type="match status" value="1"/>
</dbReference>
<dbReference type="AlphaFoldDB" id="A0A9P0GMG5"/>
<feature type="transmembrane region" description="Helical" evidence="6">
    <location>
        <begin position="285"/>
        <end position="310"/>
    </location>
</feature>
<evidence type="ECO:0000256" key="4">
    <source>
        <dbReference type="ARBA" id="ARBA00022989"/>
    </source>
</evidence>
<feature type="compositionally biased region" description="Basic and acidic residues" evidence="7">
    <location>
        <begin position="206"/>
        <end position="236"/>
    </location>
</feature>
<dbReference type="GO" id="GO:0005789">
    <property type="term" value="C:endoplasmic reticulum membrane"/>
    <property type="evidence" value="ECO:0007669"/>
    <property type="project" value="UniProtKB-SubCell"/>
</dbReference>
<accession>A0A9P0GMG5</accession>
<feature type="region of interest" description="Disordered" evidence="7">
    <location>
        <begin position="193"/>
        <end position="240"/>
    </location>
</feature>
<dbReference type="GO" id="GO:0030424">
    <property type="term" value="C:axon"/>
    <property type="evidence" value="ECO:0007669"/>
    <property type="project" value="TreeGrafter"/>
</dbReference>
<name>A0A9P0GMG5_9CUCU</name>
<feature type="transmembrane region" description="Helical" evidence="6">
    <location>
        <begin position="388"/>
        <end position="416"/>
    </location>
</feature>
<evidence type="ECO:0000259" key="8">
    <source>
        <dbReference type="PROSITE" id="PS50845"/>
    </source>
</evidence>
<keyword evidence="2 6" id="KW-0812">Transmembrane</keyword>
<keyword evidence="10" id="KW-1185">Reference proteome</keyword>
<keyword evidence="4 6" id="KW-1133">Transmembrane helix</keyword>
<evidence type="ECO:0000313" key="9">
    <source>
        <dbReference type="EMBL" id="CAH1114338.1"/>
    </source>
</evidence>
<feature type="domain" description="Reticulon" evidence="8">
    <location>
        <begin position="270"/>
        <end position="461"/>
    </location>
</feature>
<evidence type="ECO:0000256" key="6">
    <source>
        <dbReference type="RuleBase" id="RU363132"/>
    </source>
</evidence>
<dbReference type="PANTHER" id="PTHR45799:SF2">
    <property type="entry name" value="RETICULON-LIKE PROTEIN"/>
    <property type="match status" value="1"/>
</dbReference>
<dbReference type="OrthoDB" id="567788at2759"/>
<dbReference type="Pfam" id="PF02453">
    <property type="entry name" value="Reticulon"/>
    <property type="match status" value="1"/>
</dbReference>
<evidence type="ECO:0000313" key="10">
    <source>
        <dbReference type="Proteomes" id="UP001153636"/>
    </source>
</evidence>
<organism evidence="9 10">
    <name type="scientific">Psylliodes chrysocephalus</name>
    <dbReference type="NCBI Taxonomy" id="3402493"/>
    <lineage>
        <taxon>Eukaryota</taxon>
        <taxon>Metazoa</taxon>
        <taxon>Ecdysozoa</taxon>
        <taxon>Arthropoda</taxon>
        <taxon>Hexapoda</taxon>
        <taxon>Insecta</taxon>
        <taxon>Pterygota</taxon>
        <taxon>Neoptera</taxon>
        <taxon>Endopterygota</taxon>
        <taxon>Coleoptera</taxon>
        <taxon>Polyphaga</taxon>
        <taxon>Cucujiformia</taxon>
        <taxon>Chrysomeloidea</taxon>
        <taxon>Chrysomelidae</taxon>
        <taxon>Galerucinae</taxon>
        <taxon>Alticini</taxon>
        <taxon>Psylliodes</taxon>
    </lineage>
</organism>
<protein>
    <recommendedName>
        <fullName evidence="6">Reticulon-like protein</fullName>
    </recommendedName>
</protein>
<evidence type="ECO:0000256" key="7">
    <source>
        <dbReference type="SAM" id="MobiDB-lite"/>
    </source>
</evidence>
<sequence length="461" mass="51503">MAETKKPIEDLFDIKREVDSVDDFEHLGHDSSPLQDLLGLKPNKEVTAPGTVHEIDITPKTAVSHHTGSSDFLSNPIIPEKMNRSLLEDDFLGKGEGPDKLENFLRDSTPNPSPAFDIGHSKQSSFNLIEAEKVSEPSKKIVDEFLDFEDHKPIHPKDEFRTDAFGDILESHLPSKPATTVPELSPEIPHEPVKHVIDPPPFIPPVEKKQEPEKKLDLEKKPEPEKTTKKVEEKKPSATHAKITPPDAAAIFCKMGLDAWFNPEKLDPKVESLIYWRDPKKSGPVFGGVLVVLLALTYFSLISVVAYLSLIGLTVTVAFRIYKNIVQAVQKTGDGHPFKDFLELDVSLPQEKVKEITEVAVAHINAGVVELRRLFLVEDLVDSIKFGVLLWTLTYVGAWFNGMTLIILAWVALFTLPKVYEANKTQIDANLEIVRTKLADITSKIKAAIPMGKKTEEKKEQ</sequence>
<dbReference type="Gene3D" id="1.20.5.2480">
    <property type="match status" value="1"/>
</dbReference>
<dbReference type="InterPro" id="IPR003388">
    <property type="entry name" value="Reticulon"/>
</dbReference>